<keyword evidence="2 5" id="KW-0812">Transmembrane</keyword>
<feature type="transmembrane region" description="Helical" evidence="5">
    <location>
        <begin position="312"/>
        <end position="331"/>
    </location>
</feature>
<feature type="transmembrane region" description="Helical" evidence="5">
    <location>
        <begin position="56"/>
        <end position="83"/>
    </location>
</feature>
<protein>
    <submittedName>
        <fullName evidence="6">MATE efflux family protein</fullName>
    </submittedName>
    <submittedName>
        <fullName evidence="7">Oligosaccharide flippase family protein</fullName>
    </submittedName>
</protein>
<dbReference type="CDD" id="cd13128">
    <property type="entry name" value="MATE_Wzx_like"/>
    <property type="match status" value="1"/>
</dbReference>
<accession>A0A193SCJ0</accession>
<dbReference type="Pfam" id="PF01943">
    <property type="entry name" value="Polysacc_synt"/>
    <property type="match status" value="1"/>
</dbReference>
<dbReference type="EMBL" id="LT174543">
    <property type="protein sequence ID" value="CZQ24226.1"/>
    <property type="molecule type" value="Genomic_DNA"/>
</dbReference>
<evidence type="ECO:0000313" key="6">
    <source>
        <dbReference type="EMBL" id="CZQ24226.1"/>
    </source>
</evidence>
<feature type="transmembrane region" description="Helical" evidence="5">
    <location>
        <begin position="163"/>
        <end position="183"/>
    </location>
</feature>
<feature type="transmembrane region" description="Helical" evidence="5">
    <location>
        <begin position="130"/>
        <end position="151"/>
    </location>
</feature>
<dbReference type="InterPro" id="IPR002797">
    <property type="entry name" value="Polysacc_synth"/>
</dbReference>
<reference evidence="7" key="3">
    <citation type="submission" date="2019-10" db="EMBL/GenBank/DDBJ databases">
        <title>Molecular typing, antibiotic resistance determination and virulence profiling for 36 multidrug-resistant clinical Klebsiella pneumoniae isolates using second- and third-generation sequencing.</title>
        <authorList>
            <person name="Shelenkov A."/>
            <person name="Mikhaylova Y."/>
            <person name="Yanushevich Y."/>
            <person name="Samoilov A."/>
            <person name="Petrova L."/>
            <person name="Fomina V."/>
            <person name="Gusarov V."/>
            <person name="Zamyatin M."/>
            <person name="Shagin D."/>
        </authorList>
    </citation>
    <scope>NUCLEOTIDE SEQUENCE [LARGE SCALE GENOMIC DNA]</scope>
    <source>
        <strain evidence="7">CriePir115</strain>
    </source>
</reference>
<comment type="subcellular location">
    <subcellularLocation>
        <location evidence="1">Membrane</location>
        <topology evidence="1">Multi-pass membrane protein</topology>
    </subcellularLocation>
</comment>
<evidence type="ECO:0000313" key="7">
    <source>
        <dbReference type="EMBL" id="MRL34058.1"/>
    </source>
</evidence>
<gene>
    <name evidence="6" type="primary">wzx</name>
    <name evidence="7" type="ORF">GJJ18_01305</name>
</gene>
<evidence type="ECO:0000256" key="4">
    <source>
        <dbReference type="ARBA" id="ARBA00023136"/>
    </source>
</evidence>
<dbReference type="EMBL" id="WJWF01000001">
    <property type="protein sequence ID" value="MRL34058.1"/>
    <property type="molecule type" value="Genomic_DNA"/>
</dbReference>
<evidence type="ECO:0000256" key="3">
    <source>
        <dbReference type="ARBA" id="ARBA00022989"/>
    </source>
</evidence>
<feature type="transmembrane region" description="Helical" evidence="5">
    <location>
        <begin position="189"/>
        <end position="211"/>
    </location>
</feature>
<dbReference type="PANTHER" id="PTHR43424:SF1">
    <property type="entry name" value="LOCUS PUTATIVE PROTEIN 1-RELATED"/>
    <property type="match status" value="1"/>
</dbReference>
<sequence length="451" mass="50928">MLKIKGKSLGSILKSRNEAFYNSLWLLSERVITILFTFTVGIFLARYLGPNDFGVYNYLISIITLLSPLTALGLNAVVVRDLVDAQREDHDDTNVILGTSCVLRFFGGLFACASLLFVDIYFNISQNNTLWLVLLASANIFSCFQVVDFWLQSKVNSKYSAILRLSIFITSSLVKLISIIFFSCGLKTILIIQTFEVLASGVLYVPLYKYLKGKIFNWSYNKNKAKTLMSKSWWLILSGVAEVLYLKIDQIMLGMINGYSTVATYAVAARLSEAWYFFPTIITASFFPLLILAKKESEEKYKHTLLDLSRKLFFCALIISIFITIIAHTAINILYGEAYAESATILIIHIWASLFVFMRAVLSKWLVIENMLPFSLVTHISGAIVNIILNLILIPKMGGIGSAIATVISYSISSYFSLFIFKRTRVMGWIMTKAIFTCFLIFRGKNETIHK</sequence>
<reference evidence="6" key="2">
    <citation type="submission" date="2016-06" db="EMBL/GenBank/DDBJ databases">
        <title>Towards a vaccine: An investigation of Klebsiella pneumoniae surface antigens.</title>
        <authorList>
            <person name="Follador R."/>
            <person name="Heinz E."/>
            <person name="Wyres K.L."/>
            <person name="Ellington M.J."/>
            <person name="Kowarik M."/>
            <person name="Holt K.E."/>
            <person name="Thomson N.R."/>
        </authorList>
    </citation>
    <scope>NUCLEOTIDE SEQUENCE</scope>
    <source>
        <strain evidence="6">AF</strain>
    </source>
</reference>
<dbReference type="AlphaFoldDB" id="A0A193SCJ0"/>
<name>A0A193SCJ0_KLEPN</name>
<feature type="transmembrane region" description="Helical" evidence="5">
    <location>
        <begin position="95"/>
        <end position="118"/>
    </location>
</feature>
<dbReference type="PANTHER" id="PTHR43424">
    <property type="entry name" value="LOCUS PUTATIVE PROTEIN 1-RELATED"/>
    <property type="match status" value="1"/>
</dbReference>
<feature type="transmembrane region" description="Helical" evidence="5">
    <location>
        <begin position="343"/>
        <end position="362"/>
    </location>
</feature>
<evidence type="ECO:0000256" key="1">
    <source>
        <dbReference type="ARBA" id="ARBA00004141"/>
    </source>
</evidence>
<feature type="transmembrane region" description="Helical" evidence="5">
    <location>
        <begin position="374"/>
        <end position="394"/>
    </location>
</feature>
<feature type="transmembrane region" description="Helical" evidence="5">
    <location>
        <begin position="20"/>
        <end position="44"/>
    </location>
</feature>
<feature type="transmembrane region" description="Helical" evidence="5">
    <location>
        <begin position="400"/>
        <end position="421"/>
    </location>
</feature>
<organism evidence="6">
    <name type="scientific">Klebsiella pneumoniae</name>
    <dbReference type="NCBI Taxonomy" id="573"/>
    <lineage>
        <taxon>Bacteria</taxon>
        <taxon>Pseudomonadati</taxon>
        <taxon>Pseudomonadota</taxon>
        <taxon>Gammaproteobacteria</taxon>
        <taxon>Enterobacterales</taxon>
        <taxon>Enterobacteriaceae</taxon>
        <taxon>Klebsiella/Raoultella group</taxon>
        <taxon>Klebsiella</taxon>
        <taxon>Klebsiella pneumoniae complex</taxon>
    </lineage>
</organism>
<reference evidence="6" key="1">
    <citation type="submission" date="2016-02" db="EMBL/GenBank/DDBJ databases">
        <authorList>
            <person name="Wen L."/>
            <person name="He K."/>
            <person name="Yang H."/>
        </authorList>
    </citation>
    <scope>NUCLEOTIDE SEQUENCE</scope>
    <source>
        <strain evidence="6">AF</strain>
    </source>
</reference>
<keyword evidence="3 5" id="KW-1133">Transmembrane helix</keyword>
<dbReference type="RefSeq" id="WP_023325302.1">
    <property type="nucleotide sequence ID" value="NZ_BIJH01000003.1"/>
</dbReference>
<feature type="transmembrane region" description="Helical" evidence="5">
    <location>
        <begin position="274"/>
        <end position="292"/>
    </location>
</feature>
<dbReference type="GO" id="GO:0016020">
    <property type="term" value="C:membrane"/>
    <property type="evidence" value="ECO:0007669"/>
    <property type="project" value="UniProtKB-SubCell"/>
</dbReference>
<evidence type="ECO:0000256" key="2">
    <source>
        <dbReference type="ARBA" id="ARBA00022692"/>
    </source>
</evidence>
<proteinExistence type="predicted"/>
<keyword evidence="4 5" id="KW-0472">Membrane</keyword>
<feature type="transmembrane region" description="Helical" evidence="5">
    <location>
        <begin position="232"/>
        <end position="254"/>
    </location>
</feature>
<dbReference type="InterPro" id="IPR052556">
    <property type="entry name" value="PolySynth_Transporter"/>
</dbReference>
<evidence type="ECO:0000256" key="5">
    <source>
        <dbReference type="SAM" id="Phobius"/>
    </source>
</evidence>